<comment type="caution">
    <text evidence="1">The sequence shown here is derived from an EMBL/GenBank/DDBJ whole genome shotgun (WGS) entry which is preliminary data.</text>
</comment>
<organism evidence="1 2">
    <name type="scientific">Artomyces pyxidatus</name>
    <dbReference type="NCBI Taxonomy" id="48021"/>
    <lineage>
        <taxon>Eukaryota</taxon>
        <taxon>Fungi</taxon>
        <taxon>Dikarya</taxon>
        <taxon>Basidiomycota</taxon>
        <taxon>Agaricomycotina</taxon>
        <taxon>Agaricomycetes</taxon>
        <taxon>Russulales</taxon>
        <taxon>Auriscalpiaceae</taxon>
        <taxon>Artomyces</taxon>
    </lineage>
</organism>
<accession>A0ACB8T187</accession>
<dbReference type="EMBL" id="MU277208">
    <property type="protein sequence ID" value="KAI0062227.1"/>
    <property type="molecule type" value="Genomic_DNA"/>
</dbReference>
<sequence>MPMSLHPDLTTTNERNVKGKFTPTGGHESLRTALMSIQEREGLPAELAYTLLASLPRSSLVILQRRIVPLLQLDVVGLLPTEVSLLIFSYLSWKTLLCCSLVSRRWRRLADDYSLWKRLCSAKGWIWKEPSIAYRGVKYPIIEPPKHDTDDEGMGDEEDEVMMEPPSIPLDDSAFASMDVSDDDLSFFTPSPTSTAGPSNTPHSPPARSAPSMRPMAWTRHSAPAVIPSQASHLKPNYKLLHFSRTRLQHRFQSGSYRRLTLPMMGQPDLHANTIYCLQLYTYPGTGTQVLFTGSKDRTVKEWDLRSGTLLRTLKGVHVGSVLSICVFGGYLTSAGSDSKVVMWDLADNKGVKVFCDHADSVLCVRFDEKRLVSCSKDRTVRTYLMSDLKPQHVLRGHRAAVNAVSISSTYIVSASGDRSMRLWDAETGDLLRSFENQHSRGIASLDLDFPMVLSGSSDKHIRLFNMETQQGWSTSPEFDTQASIPLPAVATPIFDEDDGDGDAPLAVCNNCGGAMAVADTSTARPQSTECARKSRHQCAHGDLVRNVALGPDFVVSGSYDLTVKVWDRRTGRLIADLVGGHTGRIFCVGFDCTKIVSCGEDQKICLWDFGYGMDTSFIKP</sequence>
<keyword evidence="2" id="KW-1185">Reference proteome</keyword>
<reference evidence="1" key="1">
    <citation type="submission" date="2021-03" db="EMBL/GenBank/DDBJ databases">
        <authorList>
            <consortium name="DOE Joint Genome Institute"/>
            <person name="Ahrendt S."/>
            <person name="Looney B.P."/>
            <person name="Miyauchi S."/>
            <person name="Morin E."/>
            <person name="Drula E."/>
            <person name="Courty P.E."/>
            <person name="Chicoki N."/>
            <person name="Fauchery L."/>
            <person name="Kohler A."/>
            <person name="Kuo A."/>
            <person name="Labutti K."/>
            <person name="Pangilinan J."/>
            <person name="Lipzen A."/>
            <person name="Riley R."/>
            <person name="Andreopoulos W."/>
            <person name="He G."/>
            <person name="Johnson J."/>
            <person name="Barry K.W."/>
            <person name="Grigoriev I.V."/>
            <person name="Nagy L."/>
            <person name="Hibbett D."/>
            <person name="Henrissat B."/>
            <person name="Matheny P.B."/>
            <person name="Labbe J."/>
            <person name="Martin F."/>
        </authorList>
    </citation>
    <scope>NUCLEOTIDE SEQUENCE</scope>
    <source>
        <strain evidence="1">HHB10654</strain>
    </source>
</reference>
<name>A0ACB8T187_9AGAM</name>
<proteinExistence type="predicted"/>
<evidence type="ECO:0000313" key="1">
    <source>
        <dbReference type="EMBL" id="KAI0062227.1"/>
    </source>
</evidence>
<protein>
    <submittedName>
        <fullName evidence="1">WD40 repeat-like protein</fullName>
    </submittedName>
</protein>
<gene>
    <name evidence="1" type="ORF">BV25DRAFT_1870359</name>
</gene>
<reference evidence="1" key="2">
    <citation type="journal article" date="2022" name="New Phytol.">
        <title>Evolutionary transition to the ectomycorrhizal habit in the genomes of a hyperdiverse lineage of mushroom-forming fungi.</title>
        <authorList>
            <person name="Looney B."/>
            <person name="Miyauchi S."/>
            <person name="Morin E."/>
            <person name="Drula E."/>
            <person name="Courty P.E."/>
            <person name="Kohler A."/>
            <person name="Kuo A."/>
            <person name="LaButti K."/>
            <person name="Pangilinan J."/>
            <person name="Lipzen A."/>
            <person name="Riley R."/>
            <person name="Andreopoulos W."/>
            <person name="He G."/>
            <person name="Johnson J."/>
            <person name="Nolan M."/>
            <person name="Tritt A."/>
            <person name="Barry K.W."/>
            <person name="Grigoriev I.V."/>
            <person name="Nagy L.G."/>
            <person name="Hibbett D."/>
            <person name="Henrissat B."/>
            <person name="Matheny P.B."/>
            <person name="Labbe J."/>
            <person name="Martin F.M."/>
        </authorList>
    </citation>
    <scope>NUCLEOTIDE SEQUENCE</scope>
    <source>
        <strain evidence="1">HHB10654</strain>
    </source>
</reference>
<dbReference type="Proteomes" id="UP000814140">
    <property type="component" value="Unassembled WGS sequence"/>
</dbReference>
<evidence type="ECO:0000313" key="2">
    <source>
        <dbReference type="Proteomes" id="UP000814140"/>
    </source>
</evidence>